<name>A0A150HAA9_9MICO</name>
<evidence type="ECO:0000256" key="3">
    <source>
        <dbReference type="ARBA" id="ARBA00022692"/>
    </source>
</evidence>
<comment type="caution">
    <text evidence="8">The sequence shown here is derived from an EMBL/GenBank/DDBJ whole genome shotgun (WGS) entry which is preliminary data.</text>
</comment>
<dbReference type="PANTHER" id="PTHR35007:SF3">
    <property type="entry name" value="POSSIBLE CONSERVED ALANINE RICH MEMBRANE PROTEIN"/>
    <property type="match status" value="1"/>
</dbReference>
<reference evidence="9 10" key="2">
    <citation type="submission" date="2017-12" db="EMBL/GenBank/DDBJ databases">
        <title>Phylogenetic diversity of female urinary microbiome.</title>
        <authorList>
            <person name="Thomas-White K."/>
            <person name="Wolfe A.J."/>
        </authorList>
    </citation>
    <scope>NUCLEOTIDE SEQUENCE [LARGE SCALE GENOMIC DNA]</scope>
    <source>
        <strain evidence="9 10">UMB0426</strain>
    </source>
</reference>
<dbReference type="Proteomes" id="UP000242755">
    <property type="component" value="Unassembled WGS sequence"/>
</dbReference>
<gene>
    <name evidence="8" type="ORF">Bravens_00595</name>
    <name evidence="9" type="ORF">CYJ40_03015</name>
</gene>
<protein>
    <submittedName>
        <fullName evidence="8">Bacterial type II secretion system protein F domain protein</fullName>
    </submittedName>
</protein>
<dbReference type="EMBL" id="PKGO01000002">
    <property type="protein sequence ID" value="PKY71036.1"/>
    <property type="molecule type" value="Genomic_DNA"/>
</dbReference>
<evidence type="ECO:0000259" key="7">
    <source>
        <dbReference type="Pfam" id="PF00482"/>
    </source>
</evidence>
<keyword evidence="2" id="KW-1003">Cell membrane</keyword>
<organism evidence="8 11">
    <name type="scientific">Brevibacterium ravenspurgense</name>
    <dbReference type="NCBI Taxonomy" id="479117"/>
    <lineage>
        <taxon>Bacteria</taxon>
        <taxon>Bacillati</taxon>
        <taxon>Actinomycetota</taxon>
        <taxon>Actinomycetes</taxon>
        <taxon>Micrococcales</taxon>
        <taxon>Brevibacteriaceae</taxon>
        <taxon>Brevibacterium</taxon>
    </lineage>
</organism>
<evidence type="ECO:0000256" key="1">
    <source>
        <dbReference type="ARBA" id="ARBA00004651"/>
    </source>
</evidence>
<evidence type="ECO:0000313" key="10">
    <source>
        <dbReference type="Proteomes" id="UP000242755"/>
    </source>
</evidence>
<proteinExistence type="predicted"/>
<feature type="transmembrane region" description="Helical" evidence="6">
    <location>
        <begin position="180"/>
        <end position="205"/>
    </location>
</feature>
<keyword evidence="3 6" id="KW-0812">Transmembrane</keyword>
<accession>A0A150HAA9</accession>
<evidence type="ECO:0000313" key="11">
    <source>
        <dbReference type="Proteomes" id="UP000243589"/>
    </source>
</evidence>
<evidence type="ECO:0000256" key="4">
    <source>
        <dbReference type="ARBA" id="ARBA00022989"/>
    </source>
</evidence>
<comment type="subcellular location">
    <subcellularLocation>
        <location evidence="1">Cell membrane</location>
        <topology evidence="1">Multi-pass membrane protein</topology>
    </subcellularLocation>
</comment>
<dbReference type="STRING" id="1176165.GCA_001584405_00108"/>
<dbReference type="Proteomes" id="UP000243589">
    <property type="component" value="Unassembled WGS sequence"/>
</dbReference>
<dbReference type="GO" id="GO:0005886">
    <property type="term" value="C:plasma membrane"/>
    <property type="evidence" value="ECO:0007669"/>
    <property type="project" value="UniProtKB-SubCell"/>
</dbReference>
<keyword evidence="4 6" id="KW-1133">Transmembrane helix</keyword>
<dbReference type="EMBL" id="LQQC01000007">
    <property type="protein sequence ID" value="KXZ59042.1"/>
    <property type="molecule type" value="Genomic_DNA"/>
</dbReference>
<evidence type="ECO:0000256" key="2">
    <source>
        <dbReference type="ARBA" id="ARBA00022475"/>
    </source>
</evidence>
<evidence type="ECO:0000256" key="6">
    <source>
        <dbReference type="SAM" id="Phobius"/>
    </source>
</evidence>
<dbReference type="Pfam" id="PF00482">
    <property type="entry name" value="T2SSF"/>
    <property type="match status" value="1"/>
</dbReference>
<evidence type="ECO:0000256" key="5">
    <source>
        <dbReference type="ARBA" id="ARBA00023136"/>
    </source>
</evidence>
<reference evidence="8 11" key="1">
    <citation type="submission" date="2016-01" db="EMBL/GenBank/DDBJ databases">
        <title>Use of Whole Genome Sequencing to ascertain that Brevibacterium massiliense (Roux, Raoult 2009) is a later heterotypic synonym of Brevibacterium ravenspurgense (Mages 2008).</title>
        <authorList>
            <person name="Bernier A.-M."/>
            <person name="Burdz T."/>
            <person name="Huynh C."/>
            <person name="Pachecho A.L."/>
            <person name="Wiebe D."/>
            <person name="Bonner C."/>
            <person name="Bernard K."/>
        </authorList>
    </citation>
    <scope>NUCLEOTIDE SEQUENCE [LARGE SCALE GENOMIC DNA]</scope>
    <source>
        <strain evidence="8 11">CCUG56047</strain>
    </source>
</reference>
<sequence>MAGVVAAVLIAAAVWLWIGDADARLKRVLDGGVGLGDRAGADTQNAGSGEEKRSSGLLEGLLGLSREQKSDPGESDVEALAFDLELTAICLRAGLPIGRALALAAAAGGDRSNLGALSRALELGQTDFEDQHLSEVIVLIRFSAQTGAALAGLLSAMAYDLRRAEHQRRRLAAAKLGVQLVIPLGACILPAFILLGVVPVVLTLIDDMSVLFG</sequence>
<evidence type="ECO:0000313" key="9">
    <source>
        <dbReference type="EMBL" id="PKY71036.1"/>
    </source>
</evidence>
<keyword evidence="5 6" id="KW-0472">Membrane</keyword>
<dbReference type="InterPro" id="IPR018076">
    <property type="entry name" value="T2SS_GspF_dom"/>
</dbReference>
<dbReference type="PANTHER" id="PTHR35007">
    <property type="entry name" value="INTEGRAL MEMBRANE PROTEIN-RELATED"/>
    <property type="match status" value="1"/>
</dbReference>
<dbReference type="AlphaFoldDB" id="A0A150HAA9"/>
<evidence type="ECO:0000313" key="8">
    <source>
        <dbReference type="EMBL" id="KXZ59042.1"/>
    </source>
</evidence>
<dbReference type="PATRIC" id="fig|479117.4.peg.597"/>
<feature type="domain" description="Type II secretion system protein GspF" evidence="7">
    <location>
        <begin position="85"/>
        <end position="196"/>
    </location>
</feature>
<feature type="transmembrane region" description="Helical" evidence="6">
    <location>
        <begin position="136"/>
        <end position="159"/>
    </location>
</feature>
<keyword evidence="11" id="KW-1185">Reference proteome</keyword>